<feature type="signal peptide" evidence="2">
    <location>
        <begin position="1"/>
        <end position="16"/>
    </location>
</feature>
<keyword evidence="2" id="KW-0732">Signal</keyword>
<protein>
    <recommendedName>
        <fullName evidence="3">Alpha glucuronidase N-terminal domain-containing protein</fullName>
    </recommendedName>
</protein>
<dbReference type="InterPro" id="IPR005154">
    <property type="entry name" value="Glyco_hydro_67_aGlcAse_N"/>
</dbReference>
<organism evidence="4 5">
    <name type="scientific">Aureococcus anophagefferens</name>
    <name type="common">Harmful bloom alga</name>
    <dbReference type="NCBI Taxonomy" id="44056"/>
    <lineage>
        <taxon>Eukaryota</taxon>
        <taxon>Sar</taxon>
        <taxon>Stramenopiles</taxon>
        <taxon>Ochrophyta</taxon>
        <taxon>Pelagophyceae</taxon>
        <taxon>Pelagomonadales</taxon>
        <taxon>Pelagomonadaceae</taxon>
        <taxon>Aureococcus</taxon>
    </lineage>
</organism>
<evidence type="ECO:0000256" key="2">
    <source>
        <dbReference type="SAM" id="SignalP"/>
    </source>
</evidence>
<keyword evidence="1" id="KW-0378">Hydrolase</keyword>
<feature type="domain" description="Alpha glucuronidase N-terminal" evidence="3">
    <location>
        <begin position="27"/>
        <end position="150"/>
    </location>
</feature>
<evidence type="ECO:0000259" key="3">
    <source>
        <dbReference type="Pfam" id="PF03648"/>
    </source>
</evidence>
<dbReference type="EMBL" id="JBBJCI010000038">
    <property type="protein sequence ID" value="KAK7250196.1"/>
    <property type="molecule type" value="Genomic_DNA"/>
</dbReference>
<dbReference type="InterPro" id="IPR029018">
    <property type="entry name" value="Hex-like_dom2"/>
</dbReference>
<gene>
    <name evidence="4" type="ORF">SO694_00006637</name>
</gene>
<evidence type="ECO:0000313" key="4">
    <source>
        <dbReference type="EMBL" id="KAK7250196.1"/>
    </source>
</evidence>
<name>A0ABR1GA21_AURAN</name>
<dbReference type="Pfam" id="PF03648">
    <property type="entry name" value="Glyco_hydro_67N"/>
    <property type="match status" value="1"/>
</dbReference>
<dbReference type="Proteomes" id="UP001363151">
    <property type="component" value="Unassembled WGS sequence"/>
</dbReference>
<accession>A0ABR1GA21</accession>
<proteinExistence type="predicted"/>
<dbReference type="Gene3D" id="3.30.379.10">
    <property type="entry name" value="Chitobiase/beta-hexosaminidase domain 2-like"/>
    <property type="match status" value="1"/>
</dbReference>
<comment type="caution">
    <text evidence="4">The sequence shown here is derived from an EMBL/GenBank/DDBJ whole genome shotgun (WGS) entry which is preliminary data.</text>
</comment>
<dbReference type="SUPFAM" id="SSF55545">
    <property type="entry name" value="beta-N-acetylhexosaminidase-like domain"/>
    <property type="match status" value="1"/>
</dbReference>
<feature type="chain" id="PRO_5047521574" description="Alpha glucuronidase N-terminal domain-containing protein" evidence="2">
    <location>
        <begin position="17"/>
        <end position="176"/>
    </location>
</feature>
<keyword evidence="5" id="KW-1185">Reference proteome</keyword>
<evidence type="ECO:0000256" key="1">
    <source>
        <dbReference type="ARBA" id="ARBA00022801"/>
    </source>
</evidence>
<sequence>MAARLTLALAVAAVSAKPQTADAPDPLWLRYEPVPNASLYSTIRSVAVRADAATCQEDKVALQGIADELSTALSGLLGRDVPTACCCAGDVAEDDGALTVAVDAAALEDGGASTVAVDAGAKFAREGYAVERARVEAATASGAWYGAFKLLSYVQRRLPLPERDASAPAMGSVLWP</sequence>
<reference evidence="4 5" key="1">
    <citation type="submission" date="2024-03" db="EMBL/GenBank/DDBJ databases">
        <title>Aureococcus anophagefferens CCMP1851 and Kratosvirus quantuckense: Draft genome of a second virus-susceptible host strain in the model system.</title>
        <authorList>
            <person name="Chase E."/>
            <person name="Truchon A.R."/>
            <person name="Schepens W."/>
            <person name="Wilhelm S.W."/>
        </authorList>
    </citation>
    <scope>NUCLEOTIDE SEQUENCE [LARGE SCALE GENOMIC DNA]</scope>
    <source>
        <strain evidence="4 5">CCMP1851</strain>
    </source>
</reference>
<evidence type="ECO:0000313" key="5">
    <source>
        <dbReference type="Proteomes" id="UP001363151"/>
    </source>
</evidence>